<organism evidence="4 5">
    <name type="scientific">Exophiala viscosa</name>
    <dbReference type="NCBI Taxonomy" id="2486360"/>
    <lineage>
        <taxon>Eukaryota</taxon>
        <taxon>Fungi</taxon>
        <taxon>Dikarya</taxon>
        <taxon>Ascomycota</taxon>
        <taxon>Pezizomycotina</taxon>
        <taxon>Eurotiomycetes</taxon>
        <taxon>Chaetothyriomycetidae</taxon>
        <taxon>Chaetothyriales</taxon>
        <taxon>Herpotrichiellaceae</taxon>
        <taxon>Exophiala</taxon>
    </lineage>
</organism>
<dbReference type="PROSITE" id="PS00061">
    <property type="entry name" value="ADH_SHORT"/>
    <property type="match status" value="1"/>
</dbReference>
<dbReference type="Proteomes" id="UP001203852">
    <property type="component" value="Unassembled WGS sequence"/>
</dbReference>
<keyword evidence="3" id="KW-0560">Oxidoreductase</keyword>
<accession>A0AAN6II24</accession>
<dbReference type="PRINTS" id="PR00081">
    <property type="entry name" value="GDHRDH"/>
</dbReference>
<evidence type="ECO:0000256" key="2">
    <source>
        <dbReference type="ARBA" id="ARBA00022857"/>
    </source>
</evidence>
<name>A0AAN6II24_9EURO</name>
<dbReference type="AlphaFoldDB" id="A0AAN6II24"/>
<dbReference type="InterPro" id="IPR002347">
    <property type="entry name" value="SDR_fam"/>
</dbReference>
<proteinExistence type="inferred from homology"/>
<dbReference type="Gene3D" id="3.40.50.720">
    <property type="entry name" value="NAD(P)-binding Rossmann-like Domain"/>
    <property type="match status" value="1"/>
</dbReference>
<keyword evidence="2" id="KW-0521">NADP</keyword>
<evidence type="ECO:0000256" key="3">
    <source>
        <dbReference type="ARBA" id="ARBA00023002"/>
    </source>
</evidence>
<gene>
    <name evidence="4" type="ORF">EDD36DRAFT_25785</name>
</gene>
<reference evidence="4" key="1">
    <citation type="journal article" date="2022" name="bioRxiv">
        <title>Deciphering the potential niche of two novel black yeast fungi from a biological soil crust based on their genomes, phenotypes, and melanin regulation.</title>
        <authorList>
            <consortium name="DOE Joint Genome Institute"/>
            <person name="Carr E.C."/>
            <person name="Barton Q."/>
            <person name="Grambo S."/>
            <person name="Sullivan M."/>
            <person name="Renfro C.M."/>
            <person name="Kuo A."/>
            <person name="Pangilinan J."/>
            <person name="Lipzen A."/>
            <person name="Keymanesh K."/>
            <person name="Savage E."/>
            <person name="Barry K."/>
            <person name="Grigoriev I.V."/>
            <person name="Riekhof W.R."/>
            <person name="Harris S.S."/>
        </authorList>
    </citation>
    <scope>NUCLEOTIDE SEQUENCE</scope>
    <source>
        <strain evidence="4">JF 03-4F</strain>
    </source>
</reference>
<dbReference type="PANTHER" id="PTHR43180:SF33">
    <property type="entry name" value="15-HYDROXYPROSTAGLANDIN DEHYDROGENASE [NAD(+)]-LIKE"/>
    <property type="match status" value="1"/>
</dbReference>
<dbReference type="SUPFAM" id="SSF51735">
    <property type="entry name" value="NAD(P)-binding Rossmann-fold domains"/>
    <property type="match status" value="1"/>
</dbReference>
<dbReference type="PANTHER" id="PTHR43180">
    <property type="entry name" value="3-OXOACYL-(ACYL-CARRIER-PROTEIN) REDUCTASE (AFU_ORTHOLOGUE AFUA_6G11210)"/>
    <property type="match status" value="1"/>
</dbReference>
<evidence type="ECO:0000256" key="1">
    <source>
        <dbReference type="ARBA" id="ARBA00006484"/>
    </source>
</evidence>
<comment type="similarity">
    <text evidence="1">Belongs to the short-chain dehydrogenases/reductases (SDR) family.</text>
</comment>
<dbReference type="Pfam" id="PF00106">
    <property type="entry name" value="adh_short"/>
    <property type="match status" value="1"/>
</dbReference>
<dbReference type="InterPro" id="IPR020904">
    <property type="entry name" value="Sc_DH/Rdtase_CS"/>
</dbReference>
<evidence type="ECO:0000313" key="5">
    <source>
        <dbReference type="Proteomes" id="UP001203852"/>
    </source>
</evidence>
<protein>
    <submittedName>
        <fullName evidence="4">Uncharacterized protein</fullName>
    </submittedName>
</protein>
<comment type="caution">
    <text evidence="4">The sequence shown here is derived from an EMBL/GenBank/DDBJ whole genome shotgun (WGS) entry which is preliminary data.</text>
</comment>
<dbReference type="InterPro" id="IPR036291">
    <property type="entry name" value="NAD(P)-bd_dom_sf"/>
</dbReference>
<dbReference type="GO" id="GO:0016491">
    <property type="term" value="F:oxidoreductase activity"/>
    <property type="evidence" value="ECO:0007669"/>
    <property type="project" value="UniProtKB-KW"/>
</dbReference>
<sequence>MTTLQPITDAELETLKGRTILITGGASGIGRALAVLAHGAGANVGVVDVDKEAGQLLAAELKNRVCFTVADVSNWDSLLAAFETIYKAFGSLDVVYANAGINSFDNLLDEELDEAGRLKAPMMKNIEINLHGPLLTTKAAVHFFQKQGGQRKCQLVITGSAASLIDCPPLYMYCSAKAGALGLMRGLRTKLPEKGITVNLIAPWMTVSPMLPQWIRDLWGDLPANKPEGVARALLIPAVRHDLNGRTLWVAGNDAIELEQGLHDTQPQWIGQELSNAVDEGQKRMGIPLLF</sequence>
<dbReference type="EMBL" id="MU404350">
    <property type="protein sequence ID" value="KAI1618248.1"/>
    <property type="molecule type" value="Genomic_DNA"/>
</dbReference>
<evidence type="ECO:0000313" key="4">
    <source>
        <dbReference type="EMBL" id="KAI1618248.1"/>
    </source>
</evidence>
<keyword evidence="5" id="KW-1185">Reference proteome</keyword>